<proteinExistence type="predicted"/>
<sequence>MQAPDCMRVKASLILSMGSLWVMNSSSLIVPFRYSSTSWGTWSTLFQPPKAQPRHTRPVTSWKGRVEISWPVPATPRITDSPQPL</sequence>
<dbReference type="EMBL" id="GIFC01003139">
    <property type="protein sequence ID" value="MXU85222.1"/>
    <property type="molecule type" value="Transcribed_RNA"/>
</dbReference>
<evidence type="ECO:0000313" key="1">
    <source>
        <dbReference type="EMBL" id="MXU85222.1"/>
    </source>
</evidence>
<accession>A0A6B0TYL8</accession>
<dbReference type="AlphaFoldDB" id="A0A6B0TYL8"/>
<protein>
    <submittedName>
        <fullName evidence="1">Uncharacterized protein</fullName>
    </submittedName>
</protein>
<name>A0A6B0TYL8_IXORI</name>
<organism evidence="1">
    <name type="scientific">Ixodes ricinus</name>
    <name type="common">Common tick</name>
    <name type="synonym">Acarus ricinus</name>
    <dbReference type="NCBI Taxonomy" id="34613"/>
    <lineage>
        <taxon>Eukaryota</taxon>
        <taxon>Metazoa</taxon>
        <taxon>Ecdysozoa</taxon>
        <taxon>Arthropoda</taxon>
        <taxon>Chelicerata</taxon>
        <taxon>Arachnida</taxon>
        <taxon>Acari</taxon>
        <taxon>Parasitiformes</taxon>
        <taxon>Ixodida</taxon>
        <taxon>Ixodoidea</taxon>
        <taxon>Ixodidae</taxon>
        <taxon>Ixodinae</taxon>
        <taxon>Ixodes</taxon>
    </lineage>
</organism>
<reference evidence="1" key="1">
    <citation type="submission" date="2019-12" db="EMBL/GenBank/DDBJ databases">
        <title>An insight into the sialome of adult female Ixodes ricinus ticks feeding for 6 days.</title>
        <authorList>
            <person name="Perner J."/>
            <person name="Ribeiro J.M.C."/>
        </authorList>
    </citation>
    <scope>NUCLEOTIDE SEQUENCE</scope>
    <source>
        <strain evidence="1">Semi-engorged</strain>
        <tissue evidence="1">Salivary glands</tissue>
    </source>
</reference>